<gene>
    <name evidence="3" type="ORF">A1355_01285</name>
</gene>
<feature type="transmembrane region" description="Helical" evidence="1">
    <location>
        <begin position="163"/>
        <end position="181"/>
    </location>
</feature>
<feature type="transmembrane region" description="Helical" evidence="1">
    <location>
        <begin position="16"/>
        <end position="34"/>
    </location>
</feature>
<reference evidence="4" key="1">
    <citation type="submission" date="2016-03" db="EMBL/GenBank/DDBJ databases">
        <authorList>
            <person name="Heylen K."/>
            <person name="De Vos P."/>
            <person name="Vekeman B."/>
        </authorList>
    </citation>
    <scope>NUCLEOTIDE SEQUENCE [LARGE SCALE GENOMIC DNA]</scope>
    <source>
        <strain evidence="4">R-45383</strain>
    </source>
</reference>
<dbReference type="EMBL" id="LUUK01000012">
    <property type="protein sequence ID" value="OAI28343.1"/>
    <property type="molecule type" value="Genomic_DNA"/>
</dbReference>
<accession>A0A177PFU3</accession>
<feature type="domain" description="Acyltransferase 3" evidence="2">
    <location>
        <begin position="12"/>
        <end position="336"/>
    </location>
</feature>
<evidence type="ECO:0000256" key="1">
    <source>
        <dbReference type="SAM" id="Phobius"/>
    </source>
</evidence>
<keyword evidence="1" id="KW-0472">Membrane</keyword>
<feature type="transmembrane region" description="Helical" evidence="1">
    <location>
        <begin position="320"/>
        <end position="342"/>
    </location>
</feature>
<evidence type="ECO:0000313" key="3">
    <source>
        <dbReference type="EMBL" id="OAI28343.1"/>
    </source>
</evidence>
<dbReference type="InterPro" id="IPR050879">
    <property type="entry name" value="Acyltransferase_3"/>
</dbReference>
<dbReference type="PANTHER" id="PTHR23028">
    <property type="entry name" value="ACETYLTRANSFERASE"/>
    <property type="match status" value="1"/>
</dbReference>
<dbReference type="GO" id="GO:0016747">
    <property type="term" value="F:acyltransferase activity, transferring groups other than amino-acyl groups"/>
    <property type="evidence" value="ECO:0007669"/>
    <property type="project" value="InterPro"/>
</dbReference>
<evidence type="ECO:0000259" key="2">
    <source>
        <dbReference type="Pfam" id="PF01757"/>
    </source>
</evidence>
<keyword evidence="1" id="KW-1133">Transmembrane helix</keyword>
<feature type="transmembrane region" description="Helical" evidence="1">
    <location>
        <begin position="285"/>
        <end position="308"/>
    </location>
</feature>
<keyword evidence="1" id="KW-0812">Transmembrane</keyword>
<dbReference type="PANTHER" id="PTHR23028:SF131">
    <property type="entry name" value="BLR2367 PROTEIN"/>
    <property type="match status" value="1"/>
</dbReference>
<evidence type="ECO:0000313" key="4">
    <source>
        <dbReference type="Proteomes" id="UP000077628"/>
    </source>
</evidence>
<comment type="caution">
    <text evidence="3">The sequence shown here is derived from an EMBL/GenBank/DDBJ whole genome shotgun (WGS) entry which is preliminary data.</text>
</comment>
<dbReference type="InterPro" id="IPR002656">
    <property type="entry name" value="Acyl_transf_3_dom"/>
</dbReference>
<feature type="transmembrane region" description="Helical" evidence="1">
    <location>
        <begin position="193"/>
        <end position="214"/>
    </location>
</feature>
<dbReference type="Pfam" id="PF01757">
    <property type="entry name" value="Acyl_transf_3"/>
    <property type="match status" value="1"/>
</dbReference>
<proteinExistence type="predicted"/>
<feature type="transmembrane region" description="Helical" evidence="1">
    <location>
        <begin position="139"/>
        <end position="158"/>
    </location>
</feature>
<feature type="transmembrane region" description="Helical" evidence="1">
    <location>
        <begin position="85"/>
        <end position="101"/>
    </location>
</feature>
<keyword evidence="4" id="KW-1185">Reference proteome</keyword>
<protein>
    <recommendedName>
        <fullName evidence="2">Acyltransferase 3 domain-containing protein</fullName>
    </recommendedName>
</protein>
<feature type="transmembrane region" description="Helical" evidence="1">
    <location>
        <begin position="46"/>
        <end position="64"/>
    </location>
</feature>
<dbReference type="AlphaFoldDB" id="A0A177PFU3"/>
<dbReference type="STRING" id="702114.A1355_01285"/>
<dbReference type="OrthoDB" id="5573943at2"/>
<dbReference type="RefSeq" id="WP_064024148.1">
    <property type="nucleotide sequence ID" value="NZ_LUUK01000012.1"/>
</dbReference>
<feature type="transmembrane region" description="Helical" evidence="1">
    <location>
        <begin position="250"/>
        <end position="273"/>
    </location>
</feature>
<organism evidence="3 4">
    <name type="scientific">Methylomonas koyamae</name>
    <dbReference type="NCBI Taxonomy" id="702114"/>
    <lineage>
        <taxon>Bacteria</taxon>
        <taxon>Pseudomonadati</taxon>
        <taxon>Pseudomonadota</taxon>
        <taxon>Gammaproteobacteria</taxon>
        <taxon>Methylococcales</taxon>
        <taxon>Methylococcaceae</taxon>
        <taxon>Methylomonas</taxon>
    </lineage>
</organism>
<sequence>MIKSLYSQKLLALQGLRAYAAVLVVVAHAVLTFYKKVLGGDFGSMPAGTLGVKIFFLISGFIIYTTTKKLKQGVVSFRIFVIKRLIRILPLYYGATIIYYLKLSFQGVSVGYEQLILSFMFIPFVNHEGLMQPVLGQGWTLNFEMFFYTIFALTILVASQWRLAFVSGVLGVFCLLSYFFPLSADSSDVLKSFYFYTDLNSLGYFVGGMLVARLRMHFPSFGITNELSAMIVVFFVLSLFLFFYDDLLDSGVLVSAQIAVFGVVCFVTCVFVSDRASEENLFTRFLHLCGDASYSIYLFHGFILGAVARLLTRLHIDFPMTVYVVMMVVICLVFGMFTYRYVEKPLIRKLNSMFLI</sequence>
<feature type="transmembrane region" description="Helical" evidence="1">
    <location>
        <begin position="226"/>
        <end position="244"/>
    </location>
</feature>
<dbReference type="Proteomes" id="UP000077628">
    <property type="component" value="Unassembled WGS sequence"/>
</dbReference>
<dbReference type="GO" id="GO:0016020">
    <property type="term" value="C:membrane"/>
    <property type="evidence" value="ECO:0007669"/>
    <property type="project" value="TreeGrafter"/>
</dbReference>
<name>A0A177PFU3_9GAMM</name>
<dbReference type="GO" id="GO:0000271">
    <property type="term" value="P:polysaccharide biosynthetic process"/>
    <property type="evidence" value="ECO:0007669"/>
    <property type="project" value="TreeGrafter"/>
</dbReference>